<evidence type="ECO:0000313" key="3">
    <source>
        <dbReference type="Proteomes" id="UP001143370"/>
    </source>
</evidence>
<dbReference type="AlphaFoldDB" id="A0A9W6JCX2"/>
<protein>
    <submittedName>
        <fullName evidence="2">Uncharacterized protein</fullName>
    </submittedName>
</protein>
<feature type="chain" id="PRO_5040719649" evidence="1">
    <location>
        <begin position="24"/>
        <end position="165"/>
    </location>
</feature>
<sequence>MKREWKIGTGAILLSACLPPAFAADDDSLVRILAKADIAHNLVVYCAQYDPSIIERTRGSVGDAQQLMLHVRSEVISGLPQAEATEVVVRSANAARIGALLAIRERYGPKQSEERARLANWCERSAASSVKEFVSSHGDHHDAFDAEIARANEDLQLPNKHPSFK</sequence>
<dbReference type="EMBL" id="BSFJ01000026">
    <property type="protein sequence ID" value="GLK73429.1"/>
    <property type="molecule type" value="Genomic_DNA"/>
</dbReference>
<accession>A0A9W6JCX2</accession>
<evidence type="ECO:0000313" key="2">
    <source>
        <dbReference type="EMBL" id="GLK73429.1"/>
    </source>
</evidence>
<keyword evidence="1" id="KW-0732">Signal</keyword>
<gene>
    <name evidence="2" type="ORF">GCM10017643_35460</name>
</gene>
<dbReference type="Proteomes" id="UP001143370">
    <property type="component" value="Unassembled WGS sequence"/>
</dbReference>
<organism evidence="2 3">
    <name type="scientific">Ancylobacter dichloromethanicus</name>
    <dbReference type="NCBI Taxonomy" id="518825"/>
    <lineage>
        <taxon>Bacteria</taxon>
        <taxon>Pseudomonadati</taxon>
        <taxon>Pseudomonadota</taxon>
        <taxon>Alphaproteobacteria</taxon>
        <taxon>Hyphomicrobiales</taxon>
        <taxon>Xanthobacteraceae</taxon>
        <taxon>Ancylobacter</taxon>
    </lineage>
</organism>
<evidence type="ECO:0000256" key="1">
    <source>
        <dbReference type="SAM" id="SignalP"/>
    </source>
</evidence>
<feature type="signal peptide" evidence="1">
    <location>
        <begin position="1"/>
        <end position="23"/>
    </location>
</feature>
<dbReference type="RefSeq" id="WP_213375413.1">
    <property type="nucleotide sequence ID" value="NZ_BSFJ01000026.1"/>
</dbReference>
<name>A0A9W6JCX2_9HYPH</name>
<keyword evidence="3" id="KW-1185">Reference proteome</keyword>
<reference evidence="2" key="2">
    <citation type="submission" date="2023-01" db="EMBL/GenBank/DDBJ databases">
        <authorList>
            <person name="Sun Q."/>
            <person name="Evtushenko L."/>
        </authorList>
    </citation>
    <scope>NUCLEOTIDE SEQUENCE</scope>
    <source>
        <strain evidence="2">VKM B-2484</strain>
    </source>
</reference>
<proteinExistence type="predicted"/>
<comment type="caution">
    <text evidence="2">The sequence shown here is derived from an EMBL/GenBank/DDBJ whole genome shotgun (WGS) entry which is preliminary data.</text>
</comment>
<dbReference type="PROSITE" id="PS51257">
    <property type="entry name" value="PROKAR_LIPOPROTEIN"/>
    <property type="match status" value="1"/>
</dbReference>
<reference evidence="2" key="1">
    <citation type="journal article" date="2014" name="Int. J. Syst. Evol. Microbiol.">
        <title>Complete genome sequence of Corynebacterium casei LMG S-19264T (=DSM 44701T), isolated from a smear-ripened cheese.</title>
        <authorList>
            <consortium name="US DOE Joint Genome Institute (JGI-PGF)"/>
            <person name="Walter F."/>
            <person name="Albersmeier A."/>
            <person name="Kalinowski J."/>
            <person name="Ruckert C."/>
        </authorList>
    </citation>
    <scope>NUCLEOTIDE SEQUENCE</scope>
    <source>
        <strain evidence="2">VKM B-2484</strain>
    </source>
</reference>